<evidence type="ECO:0000313" key="5">
    <source>
        <dbReference type="EMBL" id="MBD8078558.1"/>
    </source>
</evidence>
<protein>
    <submittedName>
        <fullName evidence="5">NAD(P)/FAD-dependent oxidoreductase</fullName>
    </submittedName>
</protein>
<dbReference type="EMBL" id="JACYHB010000003">
    <property type="protein sequence ID" value="MBD8078558.1"/>
    <property type="molecule type" value="Genomic_DNA"/>
</dbReference>
<dbReference type="Gene3D" id="3.50.50.60">
    <property type="entry name" value="FAD/NAD(P)-binding domain"/>
    <property type="match status" value="2"/>
</dbReference>
<evidence type="ECO:0000256" key="1">
    <source>
        <dbReference type="ARBA" id="ARBA00022630"/>
    </source>
</evidence>
<dbReference type="PRINTS" id="PR00368">
    <property type="entry name" value="FADPNR"/>
</dbReference>
<comment type="caution">
    <text evidence="5">The sequence shown here is derived from an EMBL/GenBank/DDBJ whole genome shotgun (WGS) entry which is preliminary data.</text>
</comment>
<dbReference type="InterPro" id="IPR036188">
    <property type="entry name" value="FAD/NAD-bd_sf"/>
</dbReference>
<dbReference type="PRINTS" id="PR00469">
    <property type="entry name" value="PNDRDTASEII"/>
</dbReference>
<keyword evidence="6" id="KW-1185">Reference proteome</keyword>
<keyword evidence="1" id="KW-0285">Flavoprotein</keyword>
<dbReference type="InterPro" id="IPR023753">
    <property type="entry name" value="FAD/NAD-binding_dom"/>
</dbReference>
<dbReference type="Pfam" id="PF07992">
    <property type="entry name" value="Pyr_redox_2"/>
    <property type="match status" value="1"/>
</dbReference>
<proteinExistence type="predicted"/>
<dbReference type="AlphaFoldDB" id="A0A927G8B2"/>
<dbReference type="GO" id="GO:0004791">
    <property type="term" value="F:thioredoxin-disulfide reductase (NADPH) activity"/>
    <property type="evidence" value="ECO:0007669"/>
    <property type="project" value="UniProtKB-EC"/>
</dbReference>
<evidence type="ECO:0000256" key="3">
    <source>
        <dbReference type="ARBA" id="ARBA00048132"/>
    </source>
</evidence>
<gene>
    <name evidence="5" type="ORF">IF651_05725</name>
</gene>
<evidence type="ECO:0000259" key="4">
    <source>
        <dbReference type="Pfam" id="PF07992"/>
    </source>
</evidence>
<dbReference type="SUPFAM" id="SSF51905">
    <property type="entry name" value="FAD/NAD(P)-binding domain"/>
    <property type="match status" value="1"/>
</dbReference>
<dbReference type="PANTHER" id="PTHR48105">
    <property type="entry name" value="THIOREDOXIN REDUCTASE 1-RELATED-RELATED"/>
    <property type="match status" value="1"/>
</dbReference>
<evidence type="ECO:0000313" key="6">
    <source>
        <dbReference type="Proteomes" id="UP000610846"/>
    </source>
</evidence>
<name>A0A927G8B2_9MICO</name>
<comment type="catalytic activity">
    <reaction evidence="3">
        <text>[thioredoxin]-dithiol + NADP(+) = [thioredoxin]-disulfide + NADPH + H(+)</text>
        <dbReference type="Rhea" id="RHEA:20345"/>
        <dbReference type="Rhea" id="RHEA-COMP:10698"/>
        <dbReference type="Rhea" id="RHEA-COMP:10700"/>
        <dbReference type="ChEBI" id="CHEBI:15378"/>
        <dbReference type="ChEBI" id="CHEBI:29950"/>
        <dbReference type="ChEBI" id="CHEBI:50058"/>
        <dbReference type="ChEBI" id="CHEBI:57783"/>
        <dbReference type="ChEBI" id="CHEBI:58349"/>
        <dbReference type="EC" id="1.8.1.9"/>
    </reaction>
</comment>
<organism evidence="5 6">
    <name type="scientific">Cellulosimicrobium arenosum</name>
    <dbReference type="NCBI Taxonomy" id="2708133"/>
    <lineage>
        <taxon>Bacteria</taxon>
        <taxon>Bacillati</taxon>
        <taxon>Actinomycetota</taxon>
        <taxon>Actinomycetes</taxon>
        <taxon>Micrococcales</taxon>
        <taxon>Promicromonosporaceae</taxon>
        <taxon>Cellulosimicrobium</taxon>
    </lineage>
</organism>
<reference evidence="5" key="1">
    <citation type="journal article" date="2018" name="Curr. Microbiol.">
        <title>Cellulosimicrobium arenosum sp. nov., Isolated from Marine Sediment Sand.</title>
        <authorList>
            <person name="Oh M."/>
            <person name="Kim J.H."/>
            <person name="Yoon J.H."/>
            <person name="Schumann P."/>
            <person name="Kim W."/>
        </authorList>
    </citation>
    <scope>NUCLEOTIDE SEQUENCE</scope>
    <source>
        <strain evidence="5">KCTC 49039</strain>
    </source>
</reference>
<dbReference type="Proteomes" id="UP000610846">
    <property type="component" value="Unassembled WGS sequence"/>
</dbReference>
<accession>A0A927G8B2</accession>
<sequence length="312" mass="32847">MPRDVDVVVVGGGPAGLGAATALARSLRSVVVVDAGEPRNAPAAGAHNVLGQEGRPPREIVAAGRREAEGYGVVLVDGTAVDARRADGRFEVDLADGTTLRSRRLVLATGLVDELPDVPGLREHWGHRVLHCPYCHGYEVRGLRVGVLATSPAALHQVLLFRQLSQDVTLFRHTADDLDDAAWEQLAALDVQVVEGEVREVVGSDDGLTVVLDGTRRSVDALVVAPRFRSRPELYTALGGTMSEQPFGALIPTEPGGRTAVDGVWAAGNASNLMAMVSVSSGEGVGVGAQVNADLAIEDAERAVRERRAVSR</sequence>
<evidence type="ECO:0000256" key="2">
    <source>
        <dbReference type="ARBA" id="ARBA00023002"/>
    </source>
</evidence>
<feature type="domain" description="FAD/NAD(P)-binding" evidence="4">
    <location>
        <begin position="6"/>
        <end position="284"/>
    </location>
</feature>
<reference evidence="5" key="2">
    <citation type="submission" date="2020-09" db="EMBL/GenBank/DDBJ databases">
        <authorList>
            <person name="Yu Y."/>
        </authorList>
    </citation>
    <scope>NUCLEOTIDE SEQUENCE</scope>
    <source>
        <strain evidence="5">KCTC 49039</strain>
    </source>
</reference>
<dbReference type="InterPro" id="IPR050097">
    <property type="entry name" value="Ferredoxin-NADP_redctase_2"/>
</dbReference>
<keyword evidence="2" id="KW-0560">Oxidoreductase</keyword>